<dbReference type="SUPFAM" id="SSF50978">
    <property type="entry name" value="WD40 repeat-like"/>
    <property type="match status" value="1"/>
</dbReference>
<dbReference type="EMBL" id="CAEKDK010000006">
    <property type="protein sequence ID" value="CAB4281962.1"/>
    <property type="molecule type" value="Genomic_DNA"/>
</dbReference>
<organism evidence="5 6">
    <name type="scientific">Prunus armeniaca</name>
    <name type="common">Apricot</name>
    <name type="synonym">Armeniaca vulgaris</name>
    <dbReference type="NCBI Taxonomy" id="36596"/>
    <lineage>
        <taxon>Eukaryota</taxon>
        <taxon>Viridiplantae</taxon>
        <taxon>Streptophyta</taxon>
        <taxon>Embryophyta</taxon>
        <taxon>Tracheophyta</taxon>
        <taxon>Spermatophyta</taxon>
        <taxon>Magnoliopsida</taxon>
        <taxon>eudicotyledons</taxon>
        <taxon>Gunneridae</taxon>
        <taxon>Pentapetalae</taxon>
        <taxon>rosids</taxon>
        <taxon>fabids</taxon>
        <taxon>Rosales</taxon>
        <taxon>Rosaceae</taxon>
        <taxon>Amygdaloideae</taxon>
        <taxon>Amygdaleae</taxon>
        <taxon>Prunus</taxon>
    </lineage>
</organism>
<dbReference type="InterPro" id="IPR036322">
    <property type="entry name" value="WD40_repeat_dom_sf"/>
</dbReference>
<proteinExistence type="inferred from homology"/>
<reference evidence="5 6" key="1">
    <citation type="submission" date="2020-05" db="EMBL/GenBank/DDBJ databases">
        <authorList>
            <person name="Campoy J."/>
            <person name="Schneeberger K."/>
            <person name="Spophaly S."/>
        </authorList>
    </citation>
    <scope>NUCLEOTIDE SEQUENCE [LARGE SCALE GENOMIC DNA]</scope>
    <source>
        <strain evidence="5">PruArmRojPasFocal</strain>
    </source>
</reference>
<evidence type="ECO:0000313" key="6">
    <source>
        <dbReference type="Proteomes" id="UP000507222"/>
    </source>
</evidence>
<dbReference type="InterPro" id="IPR015943">
    <property type="entry name" value="WD40/YVTN_repeat-like_dom_sf"/>
</dbReference>
<dbReference type="SMART" id="SM00320">
    <property type="entry name" value="WD40"/>
    <property type="match status" value="1"/>
</dbReference>
<keyword evidence="1 4" id="KW-0853">WD repeat</keyword>
<evidence type="ECO:0000256" key="4">
    <source>
        <dbReference type="PROSITE-ProRule" id="PRU00221"/>
    </source>
</evidence>
<gene>
    <name evidence="5" type="ORF">CURHAP_LOCUS35203</name>
</gene>
<evidence type="ECO:0000313" key="5">
    <source>
        <dbReference type="EMBL" id="CAB4281962.1"/>
    </source>
</evidence>
<dbReference type="Gene3D" id="2.130.10.10">
    <property type="entry name" value="YVTN repeat-like/Quinoprotein amine dehydrogenase"/>
    <property type="match status" value="1"/>
</dbReference>
<protein>
    <submittedName>
        <fullName evidence="5">Uncharacterized protein</fullName>
    </submittedName>
</protein>
<name>A0A6J5V0Z8_PRUAR</name>
<dbReference type="InterPro" id="IPR040132">
    <property type="entry name" value="Tex1/THOC3"/>
</dbReference>
<dbReference type="PROSITE" id="PS50082">
    <property type="entry name" value="WD_REPEATS_2"/>
    <property type="match status" value="1"/>
</dbReference>
<dbReference type="PANTHER" id="PTHR22839:SF0">
    <property type="entry name" value="THO COMPLEX SUBUNIT 3"/>
    <property type="match status" value="1"/>
</dbReference>
<dbReference type="AlphaFoldDB" id="A0A6J5V0Z8"/>
<evidence type="ECO:0000256" key="2">
    <source>
        <dbReference type="ARBA" id="ARBA00022737"/>
    </source>
</evidence>
<accession>A0A6J5V0Z8</accession>
<dbReference type="Proteomes" id="UP000507222">
    <property type="component" value="Unassembled WGS sequence"/>
</dbReference>
<comment type="similarity">
    <text evidence="3">Belongs to the THOC3 family.</text>
</comment>
<dbReference type="GO" id="GO:0006406">
    <property type="term" value="P:mRNA export from nucleus"/>
    <property type="evidence" value="ECO:0007669"/>
    <property type="project" value="InterPro"/>
</dbReference>
<dbReference type="PANTHER" id="PTHR22839">
    <property type="entry name" value="THO COMPLEX SUBUNIT 3 THO3"/>
    <property type="match status" value="1"/>
</dbReference>
<dbReference type="Pfam" id="PF00400">
    <property type="entry name" value="WD40"/>
    <property type="match status" value="1"/>
</dbReference>
<feature type="repeat" description="WD" evidence="4">
    <location>
        <begin position="12"/>
        <end position="46"/>
    </location>
</feature>
<keyword evidence="2" id="KW-0677">Repeat</keyword>
<dbReference type="InterPro" id="IPR001680">
    <property type="entry name" value="WD40_rpt"/>
</dbReference>
<evidence type="ECO:0000256" key="3">
    <source>
        <dbReference type="ARBA" id="ARBA00046343"/>
    </source>
</evidence>
<sequence>MEETTVPFLRISLAESTRVHSVAWNCTGTKLASGSVDQTARVWHIEPHGHCGSAVLGPKHADLIATASGDESSSMGCSWKMCAASRTLTSPINLMGRTSRLVIGMMDVRKFKPIHKRKFNYEHKAFRKALLLNLEKSSILYDMQM</sequence>
<evidence type="ECO:0000256" key="1">
    <source>
        <dbReference type="ARBA" id="ARBA00022574"/>
    </source>
</evidence>
<dbReference type="GO" id="GO:0000445">
    <property type="term" value="C:THO complex part of transcription export complex"/>
    <property type="evidence" value="ECO:0007669"/>
    <property type="project" value="TreeGrafter"/>
</dbReference>